<protein>
    <recommendedName>
        <fullName evidence="1">Lipocalin-like domain-containing protein</fullName>
    </recommendedName>
</protein>
<gene>
    <name evidence="2" type="ORF">QBC38DRAFT_117841</name>
</gene>
<name>A0AAN7BDF8_9PEZI</name>
<reference evidence="2" key="2">
    <citation type="submission" date="2023-05" db="EMBL/GenBank/DDBJ databases">
        <authorList>
            <consortium name="Lawrence Berkeley National Laboratory"/>
            <person name="Steindorff A."/>
            <person name="Hensen N."/>
            <person name="Bonometti L."/>
            <person name="Westerberg I."/>
            <person name="Brannstrom I.O."/>
            <person name="Guillou S."/>
            <person name="Cros-Aarteil S."/>
            <person name="Calhoun S."/>
            <person name="Haridas S."/>
            <person name="Kuo A."/>
            <person name="Mondo S."/>
            <person name="Pangilinan J."/>
            <person name="Riley R."/>
            <person name="Labutti K."/>
            <person name="Andreopoulos B."/>
            <person name="Lipzen A."/>
            <person name="Chen C."/>
            <person name="Yanf M."/>
            <person name="Daum C."/>
            <person name="Ng V."/>
            <person name="Clum A."/>
            <person name="Ohm R."/>
            <person name="Martin F."/>
            <person name="Silar P."/>
            <person name="Natvig D."/>
            <person name="Lalanne C."/>
            <person name="Gautier V."/>
            <person name="Ament-Velasquez S.L."/>
            <person name="Kruys A."/>
            <person name="Hutchinson M.I."/>
            <person name="Powell A.J."/>
            <person name="Barry K."/>
            <person name="Miller A.N."/>
            <person name="Grigoriev I.V."/>
            <person name="Debuchy R."/>
            <person name="Gladieux P."/>
            <person name="Thoren M.H."/>
            <person name="Johannesson H."/>
        </authorList>
    </citation>
    <scope>NUCLEOTIDE SEQUENCE</scope>
    <source>
        <strain evidence="2">CBS 990.96</strain>
    </source>
</reference>
<organism evidence="2 3">
    <name type="scientific">Podospora fimiseda</name>
    <dbReference type="NCBI Taxonomy" id="252190"/>
    <lineage>
        <taxon>Eukaryota</taxon>
        <taxon>Fungi</taxon>
        <taxon>Dikarya</taxon>
        <taxon>Ascomycota</taxon>
        <taxon>Pezizomycotina</taxon>
        <taxon>Sordariomycetes</taxon>
        <taxon>Sordariomycetidae</taxon>
        <taxon>Sordariales</taxon>
        <taxon>Podosporaceae</taxon>
        <taxon>Podospora</taxon>
    </lineage>
</organism>
<evidence type="ECO:0000313" key="2">
    <source>
        <dbReference type="EMBL" id="KAK4221706.1"/>
    </source>
</evidence>
<accession>A0AAN7BDF8</accession>
<dbReference type="AlphaFoldDB" id="A0AAN7BDF8"/>
<evidence type="ECO:0000259" key="1">
    <source>
        <dbReference type="Pfam" id="PF13924"/>
    </source>
</evidence>
<dbReference type="InterPro" id="IPR024311">
    <property type="entry name" value="Lipocalin-like"/>
</dbReference>
<comment type="caution">
    <text evidence="2">The sequence shown here is derived from an EMBL/GenBank/DDBJ whole genome shotgun (WGS) entry which is preliminary data.</text>
</comment>
<dbReference type="EMBL" id="MU865522">
    <property type="protein sequence ID" value="KAK4221706.1"/>
    <property type="molecule type" value="Genomic_DNA"/>
</dbReference>
<proteinExistence type="predicted"/>
<sequence length="155" mass="16831">MKKNNFKVIAGTYALHNYTMIRDGIPGLVKHWGTGIDGVITYSPTGFVTTTMRTNDESLLPVNLAYPPQDGQVDSDWAKIGRGTLAYAGPYSINVTSKTTGSIAHGPLIAGSIPGMTGHVLVRNYSIVEIEGETFVELSFATGQSANIIWWRRLD</sequence>
<keyword evidence="3" id="KW-1185">Reference proteome</keyword>
<dbReference type="Pfam" id="PF13924">
    <property type="entry name" value="Lipocalin_5"/>
    <property type="match status" value="1"/>
</dbReference>
<feature type="domain" description="Lipocalin-like" evidence="1">
    <location>
        <begin position="11"/>
        <end position="153"/>
    </location>
</feature>
<evidence type="ECO:0000313" key="3">
    <source>
        <dbReference type="Proteomes" id="UP001301958"/>
    </source>
</evidence>
<dbReference type="Proteomes" id="UP001301958">
    <property type="component" value="Unassembled WGS sequence"/>
</dbReference>
<reference evidence="2" key="1">
    <citation type="journal article" date="2023" name="Mol. Phylogenet. Evol.">
        <title>Genome-scale phylogeny and comparative genomics of the fungal order Sordariales.</title>
        <authorList>
            <person name="Hensen N."/>
            <person name="Bonometti L."/>
            <person name="Westerberg I."/>
            <person name="Brannstrom I.O."/>
            <person name="Guillou S."/>
            <person name="Cros-Aarteil S."/>
            <person name="Calhoun S."/>
            <person name="Haridas S."/>
            <person name="Kuo A."/>
            <person name="Mondo S."/>
            <person name="Pangilinan J."/>
            <person name="Riley R."/>
            <person name="LaButti K."/>
            <person name="Andreopoulos B."/>
            <person name="Lipzen A."/>
            <person name="Chen C."/>
            <person name="Yan M."/>
            <person name="Daum C."/>
            <person name="Ng V."/>
            <person name="Clum A."/>
            <person name="Steindorff A."/>
            <person name="Ohm R.A."/>
            <person name="Martin F."/>
            <person name="Silar P."/>
            <person name="Natvig D.O."/>
            <person name="Lalanne C."/>
            <person name="Gautier V."/>
            <person name="Ament-Velasquez S.L."/>
            <person name="Kruys A."/>
            <person name="Hutchinson M.I."/>
            <person name="Powell A.J."/>
            <person name="Barry K."/>
            <person name="Miller A.N."/>
            <person name="Grigoriev I.V."/>
            <person name="Debuchy R."/>
            <person name="Gladieux P."/>
            <person name="Hiltunen Thoren M."/>
            <person name="Johannesson H."/>
        </authorList>
    </citation>
    <scope>NUCLEOTIDE SEQUENCE</scope>
    <source>
        <strain evidence="2">CBS 990.96</strain>
    </source>
</reference>